<reference evidence="1 2" key="1">
    <citation type="submission" date="2019-08" db="EMBL/GenBank/DDBJ databases">
        <title>Seonamhaeicola sediminis sp. nov., isolated from marine sediment.</title>
        <authorList>
            <person name="Cao W.R."/>
        </authorList>
    </citation>
    <scope>NUCLEOTIDE SEQUENCE [LARGE SCALE GENOMIC DNA]</scope>
    <source>
        <strain evidence="1 2">B011</strain>
    </source>
</reference>
<evidence type="ECO:0000313" key="2">
    <source>
        <dbReference type="Proteomes" id="UP000323930"/>
    </source>
</evidence>
<dbReference type="OrthoDB" id="1421561at2"/>
<dbReference type="RefSeq" id="WP_148544923.1">
    <property type="nucleotide sequence ID" value="NZ_VSDQ01000718.1"/>
</dbReference>
<protein>
    <submittedName>
        <fullName evidence="1">Uncharacterized protein</fullName>
    </submittedName>
</protein>
<keyword evidence="2" id="KW-1185">Reference proteome</keyword>
<dbReference type="Proteomes" id="UP000323930">
    <property type="component" value="Unassembled WGS sequence"/>
</dbReference>
<evidence type="ECO:0000313" key="1">
    <source>
        <dbReference type="EMBL" id="TYA71937.1"/>
    </source>
</evidence>
<comment type="caution">
    <text evidence="1">The sequence shown here is derived from an EMBL/GenBank/DDBJ whole genome shotgun (WGS) entry which is preliminary data.</text>
</comment>
<gene>
    <name evidence="1" type="ORF">FUA24_20525</name>
</gene>
<proteinExistence type="predicted"/>
<sequence>MEEKYKKGQISLDFDVPISDYFHRHNSSMFMEDLSMSRYRIKEDFLSISIESENQDEIADFLSNQVTTFKYRNRWRNRLDLNEELLELLETISDKLVNEGNCVIEKIFDENGSLTRLKVIRGEVKIGNKKVIQVIPKNIAKELKSKTKISIPKSKCFILEFPKEICSIKDYKNILDQMLKIDSKDPMFSVLNPSNLSKTKGYDAMKHRENLDIILRRLTRKISWHHREQYSSGDKFSYYYSTLRSLKFKRTKLQMLNNIFEFIEQIVNELFPEANLKIAYEKTIGDIDRIIENYKKGEFPHELHMQIIREYL</sequence>
<name>A0A5D0HPE1_9FLAO</name>
<accession>A0A5D0HPE1</accession>
<dbReference type="EMBL" id="VSDQ01000718">
    <property type="protein sequence ID" value="TYA71937.1"/>
    <property type="molecule type" value="Genomic_DNA"/>
</dbReference>
<organism evidence="1 2">
    <name type="scientific">Seonamhaeicola marinus</name>
    <dbReference type="NCBI Taxonomy" id="1912246"/>
    <lineage>
        <taxon>Bacteria</taxon>
        <taxon>Pseudomonadati</taxon>
        <taxon>Bacteroidota</taxon>
        <taxon>Flavobacteriia</taxon>
        <taxon>Flavobacteriales</taxon>
        <taxon>Flavobacteriaceae</taxon>
    </lineage>
</organism>
<dbReference type="AlphaFoldDB" id="A0A5D0HPE1"/>